<dbReference type="Proteomes" id="UP000298663">
    <property type="component" value="Unassembled WGS sequence"/>
</dbReference>
<dbReference type="InterPro" id="IPR051412">
    <property type="entry name" value="Formin_Homology_Diaphanous_sf"/>
</dbReference>
<reference evidence="6 7" key="1">
    <citation type="journal article" date="2015" name="Genome Biol.">
        <title>Comparative genomics of Steinernema reveals deeply conserved gene regulatory networks.</title>
        <authorList>
            <person name="Dillman A.R."/>
            <person name="Macchietto M."/>
            <person name="Porter C.F."/>
            <person name="Rogers A."/>
            <person name="Williams B."/>
            <person name="Antoshechkin I."/>
            <person name="Lee M.M."/>
            <person name="Goodwin Z."/>
            <person name="Lu X."/>
            <person name="Lewis E.E."/>
            <person name="Goodrich-Blair H."/>
            <person name="Stock S.P."/>
            <person name="Adams B.J."/>
            <person name="Sternberg P.W."/>
            <person name="Mortazavi A."/>
        </authorList>
    </citation>
    <scope>NUCLEOTIDE SEQUENCE [LARGE SCALE GENOMIC DNA]</scope>
    <source>
        <strain evidence="6 7">ALL</strain>
    </source>
</reference>
<feature type="region of interest" description="Disordered" evidence="2">
    <location>
        <begin position="829"/>
        <end position="951"/>
    </location>
</feature>
<dbReference type="InterPro" id="IPR010473">
    <property type="entry name" value="GTPase-bd"/>
</dbReference>
<protein>
    <recommendedName>
        <fullName evidence="8">FH2 domain-containing protein</fullName>
    </recommendedName>
</protein>
<gene>
    <name evidence="6" type="ORF">L596_018740</name>
</gene>
<dbReference type="EMBL" id="AZBU02000005">
    <property type="protein sequence ID" value="TKR77837.1"/>
    <property type="molecule type" value="Genomic_DNA"/>
</dbReference>
<keyword evidence="3" id="KW-0472">Membrane</keyword>
<dbReference type="PANTHER" id="PTHR45691">
    <property type="entry name" value="PROTEIN DIAPHANOUS"/>
    <property type="match status" value="1"/>
</dbReference>
<evidence type="ECO:0000313" key="6">
    <source>
        <dbReference type="EMBL" id="TKR77837.1"/>
    </source>
</evidence>
<feature type="transmembrane region" description="Helical" evidence="3">
    <location>
        <begin position="50"/>
        <end position="70"/>
    </location>
</feature>
<feature type="region of interest" description="Disordered" evidence="2">
    <location>
        <begin position="203"/>
        <end position="266"/>
    </location>
</feature>
<evidence type="ECO:0000313" key="7">
    <source>
        <dbReference type="Proteomes" id="UP000298663"/>
    </source>
</evidence>
<feature type="region of interest" description="Disordered" evidence="2">
    <location>
        <begin position="1349"/>
        <end position="1383"/>
    </location>
</feature>
<evidence type="ECO:0000256" key="1">
    <source>
        <dbReference type="SAM" id="Coils"/>
    </source>
</evidence>
<dbReference type="InterPro" id="IPR014768">
    <property type="entry name" value="GBD/FH3_dom"/>
</dbReference>
<dbReference type="Gene3D" id="1.10.238.150">
    <property type="entry name" value="Formin, FH3 diaphanous domain"/>
    <property type="match status" value="1"/>
</dbReference>
<dbReference type="PANTHER" id="PTHR45691:SF6">
    <property type="entry name" value="PROTEIN DIAPHANOUS"/>
    <property type="match status" value="1"/>
</dbReference>
<dbReference type="Pfam" id="PF06367">
    <property type="entry name" value="Drf_FH3"/>
    <property type="match status" value="1"/>
</dbReference>
<dbReference type="GO" id="GO:0005884">
    <property type="term" value="C:actin filament"/>
    <property type="evidence" value="ECO:0007669"/>
    <property type="project" value="TreeGrafter"/>
</dbReference>
<dbReference type="PROSITE" id="PS51444">
    <property type="entry name" value="FH2"/>
    <property type="match status" value="1"/>
</dbReference>
<evidence type="ECO:0000256" key="2">
    <source>
        <dbReference type="SAM" id="MobiDB-lite"/>
    </source>
</evidence>
<feature type="region of interest" description="Disordered" evidence="2">
    <location>
        <begin position="154"/>
        <end position="189"/>
    </location>
</feature>
<dbReference type="InterPro" id="IPR011989">
    <property type="entry name" value="ARM-like"/>
</dbReference>
<dbReference type="Pfam" id="PF02181">
    <property type="entry name" value="FH2"/>
    <property type="match status" value="1"/>
</dbReference>
<feature type="compositionally biased region" description="Low complexity" evidence="2">
    <location>
        <begin position="224"/>
        <end position="259"/>
    </location>
</feature>
<dbReference type="Pfam" id="PF06371">
    <property type="entry name" value="Drf_GBD"/>
    <property type="match status" value="1"/>
</dbReference>
<dbReference type="GO" id="GO:0003779">
    <property type="term" value="F:actin binding"/>
    <property type="evidence" value="ECO:0007669"/>
    <property type="project" value="InterPro"/>
</dbReference>
<dbReference type="GO" id="GO:0031267">
    <property type="term" value="F:small GTPase binding"/>
    <property type="evidence" value="ECO:0007669"/>
    <property type="project" value="InterPro"/>
</dbReference>
<dbReference type="SMART" id="SM01140">
    <property type="entry name" value="Drf_GBD"/>
    <property type="match status" value="1"/>
</dbReference>
<feature type="domain" description="GBD/FH3" evidence="4">
    <location>
        <begin position="349"/>
        <end position="758"/>
    </location>
</feature>
<dbReference type="SMART" id="SM01139">
    <property type="entry name" value="Drf_FH3"/>
    <property type="match status" value="1"/>
</dbReference>
<evidence type="ECO:0000256" key="3">
    <source>
        <dbReference type="SAM" id="Phobius"/>
    </source>
</evidence>
<dbReference type="Gene3D" id="6.10.30.30">
    <property type="match status" value="1"/>
</dbReference>
<evidence type="ECO:0008006" key="8">
    <source>
        <dbReference type="Google" id="ProtNLM"/>
    </source>
</evidence>
<dbReference type="OrthoDB" id="1104827at2759"/>
<name>A0A4U5N5I9_STECR</name>
<dbReference type="GO" id="GO:0030041">
    <property type="term" value="P:actin filament polymerization"/>
    <property type="evidence" value="ECO:0007669"/>
    <property type="project" value="TreeGrafter"/>
</dbReference>
<dbReference type="STRING" id="34508.A0A4U5N5I9"/>
<keyword evidence="3" id="KW-0812">Transmembrane</keyword>
<dbReference type="Gene3D" id="1.25.10.10">
    <property type="entry name" value="Leucine-rich Repeat Variant"/>
    <property type="match status" value="1"/>
</dbReference>
<dbReference type="InterPro" id="IPR016024">
    <property type="entry name" value="ARM-type_fold"/>
</dbReference>
<dbReference type="SUPFAM" id="SSF101447">
    <property type="entry name" value="Formin homology 2 domain (FH2 domain)"/>
    <property type="match status" value="1"/>
</dbReference>
<evidence type="ECO:0000259" key="5">
    <source>
        <dbReference type="PROSITE" id="PS51444"/>
    </source>
</evidence>
<comment type="caution">
    <text evidence="6">The sequence shown here is derived from an EMBL/GenBank/DDBJ whole genome shotgun (WGS) entry which is preliminary data.</text>
</comment>
<dbReference type="InterPro" id="IPR015425">
    <property type="entry name" value="FH2_Formin"/>
</dbReference>
<dbReference type="Gene3D" id="1.20.58.2220">
    <property type="entry name" value="Formin, FH2 domain"/>
    <property type="match status" value="1"/>
</dbReference>
<dbReference type="InterPro" id="IPR010472">
    <property type="entry name" value="FH3_dom"/>
</dbReference>
<evidence type="ECO:0000259" key="4">
    <source>
        <dbReference type="PROSITE" id="PS51232"/>
    </source>
</evidence>
<dbReference type="SMART" id="SM00498">
    <property type="entry name" value="FH2"/>
    <property type="match status" value="1"/>
</dbReference>
<keyword evidence="3" id="KW-1133">Transmembrane helix</keyword>
<reference evidence="6 7" key="2">
    <citation type="journal article" date="2019" name="G3 (Bethesda)">
        <title>Hybrid Assembly of the Genome of the Entomopathogenic Nematode Steinernema carpocapsae Identifies the X-Chromosome.</title>
        <authorList>
            <person name="Serra L."/>
            <person name="Macchietto M."/>
            <person name="Macias-Munoz A."/>
            <person name="McGill C.J."/>
            <person name="Rodriguez I.M."/>
            <person name="Rodriguez B."/>
            <person name="Murad R."/>
            <person name="Mortazavi A."/>
        </authorList>
    </citation>
    <scope>NUCLEOTIDE SEQUENCE [LARGE SCALE GENOMIC DNA]</scope>
    <source>
        <strain evidence="6 7">ALL</strain>
    </source>
</reference>
<accession>A0A4U5N5I9</accession>
<feature type="domain" description="FH2" evidence="5">
    <location>
        <begin position="964"/>
        <end position="1366"/>
    </location>
</feature>
<feature type="region of interest" description="Disordered" evidence="2">
    <location>
        <begin position="79"/>
        <end position="99"/>
    </location>
</feature>
<dbReference type="PROSITE" id="PS51232">
    <property type="entry name" value="GBD_FH3"/>
    <property type="match status" value="1"/>
</dbReference>
<feature type="region of interest" description="Disordered" evidence="2">
    <location>
        <begin position="1405"/>
        <end position="1446"/>
    </location>
</feature>
<organism evidence="6 7">
    <name type="scientific">Steinernema carpocapsae</name>
    <name type="common">Entomopathogenic nematode</name>
    <dbReference type="NCBI Taxonomy" id="34508"/>
    <lineage>
        <taxon>Eukaryota</taxon>
        <taxon>Metazoa</taxon>
        <taxon>Ecdysozoa</taxon>
        <taxon>Nematoda</taxon>
        <taxon>Chromadorea</taxon>
        <taxon>Rhabditida</taxon>
        <taxon>Tylenchina</taxon>
        <taxon>Panagrolaimomorpha</taxon>
        <taxon>Strongyloidoidea</taxon>
        <taxon>Steinernematidae</taxon>
        <taxon>Steinernema</taxon>
    </lineage>
</organism>
<dbReference type="SUPFAM" id="SSF48371">
    <property type="entry name" value="ARM repeat"/>
    <property type="match status" value="1"/>
</dbReference>
<proteinExistence type="predicted"/>
<keyword evidence="1" id="KW-0175">Coiled coil</keyword>
<feature type="compositionally biased region" description="Pro residues" evidence="2">
    <location>
        <begin position="875"/>
        <end position="946"/>
    </location>
</feature>
<sequence>MRKTDHSIALVSDSRRSVRAGLVSHSSTELPREVVATTTLSTNFSPPRDASLLLALIALLSLLYFFPAIIDSMFSRKKDKDKSNDAKGPPSEAQPSSSIQVFMGPALGAPARYPKHATIVFRDLLSQQQSAVRPLLIICASVIVRVQLVPVDHSRDDEDGAEPVYESIYGSTSSGKVSPPSKQRPPHYFDSLASSLDRFGEVGQSWPRRSTKSSDQPWWAAHDSTPLSPLSTISSKRGATAKRSNTSSPSTSSSKSWKLLSKRKAKQKPVSSLRSILGFGKKSQESPLKKSVSYDKLLNFITGGSKKAIIAPKALECTPVVAETSSSNVSIKASDVYGQSEMALHEATLKGMTDDQIDKLFQDVMKDRNVTGKQLEQSCSTMRRDIKIQLIAQSKRTEQTHAKNSPSDLCGKMQMLKDRKNNNFAEVMEKVRVTLQSESVSWIERFANAGGARLLEDVMTRLIEILERIQAGDRRYSETAEDEIINAFYDAVQGTRSFINSWPGIKATFTNDSKLSYRLIQGLYVSLARQVQSDLNDGLCFQIIKLLSVICFLDEGEDDDAEYIELSGLKFRIKEERHTMLMRDLTEVGKERNVPRFTCITKCLTHKRSDIVKCGINVINVLLSKAGDSPDTEWMVRMHYRSEFMRSGMREAIPYVEKMCEESESVSNAYKGFETERRSDYEDFVGRYENLKGCYESLDDCIEMVRRRVNGASGCENALLSIMQHLLLIGDDRHAMISYFRLIESCISEIVFGDVGCDPDFGKKFVFETSVNDMLEQLDDSAGAEVSAHINKRLEQATLAKQEALVKQLKYYEKLEEFKKEAEALRQHIGDPSKPLPERTVCTLPPPEVDASLPKVTGGPPGPPPPPGMARVTGGPPPPPPPPGGARGPPGPPPPPPPSGRGPPAPPPPPFPPGKVGGPPPPPGLRGPPGPPPPPGMRGPPGPPLPSGFEMAATRPELPEYLKKREKYAVEGPMKKIAWNAVVINPFKVEKESFWVHSKDRLQANDLKAFKEKFAVSGVHASDSSESVVSSRASKKVKLPTIITDEKVLKALSILQASCKLSLKDWYRGLMEINDDILPMNALQQLRNALPPPEQIKQLREADEKIREEMVEAEQFISSIGQINGLPLRLDMIIFKMRMNEMLSDVKPSISAIIESCDEIRKSAGFAMFLDMVLQVGNLMSQSSKTHKDTYAFELSVLLKLRDTKDKENSHTLLHELIQMLRTKSDGKYATFTLDDFGHIPAAARANEEMLNQGINQLKASVNKLENSLKTYSKQSDKDFFVEKFTPFLAEAKSEFEIVESMAAKMKLKFEALSKYYSFDPKKYKMESFFGDMKTFKDHYEASYKELEAEREREERKKAKRPPLAALTNSNHNFNPVAGTPVIRTGKQSTGVVDEIEKIIDTGGLLRGRTPRNGAPRTARGRSALQRKKSRADIGDEELGATPTFQRPENYKVRRKGQPTIQVCGETRTIIRTSPNENQQPSSRDRLISNTDDMLARLNAL</sequence>
<dbReference type="InterPro" id="IPR042201">
    <property type="entry name" value="FH2_Formin_sf"/>
</dbReference>
<keyword evidence="7" id="KW-1185">Reference proteome</keyword>
<feature type="coiled-coil region" evidence="1">
    <location>
        <begin position="1248"/>
        <end position="1275"/>
    </location>
</feature>